<reference evidence="1 2" key="1">
    <citation type="submission" date="2024-10" db="EMBL/GenBank/DDBJ databases">
        <title>The Natural Products Discovery Center: Release of the First 8490 Sequenced Strains for Exploring Actinobacteria Biosynthetic Diversity.</title>
        <authorList>
            <person name="Kalkreuter E."/>
            <person name="Kautsar S.A."/>
            <person name="Yang D."/>
            <person name="Bader C.D."/>
            <person name="Teijaro C.N."/>
            <person name="Fluegel L."/>
            <person name="Davis C.M."/>
            <person name="Simpson J.R."/>
            <person name="Lauterbach L."/>
            <person name="Steele A.D."/>
            <person name="Gui C."/>
            <person name="Meng S."/>
            <person name="Li G."/>
            <person name="Viehrig K."/>
            <person name="Ye F."/>
            <person name="Su P."/>
            <person name="Kiefer A.F."/>
            <person name="Nichols A."/>
            <person name="Cepeda A.J."/>
            <person name="Yan W."/>
            <person name="Fan B."/>
            <person name="Jiang Y."/>
            <person name="Adhikari A."/>
            <person name="Zheng C.-J."/>
            <person name="Schuster L."/>
            <person name="Cowan T.M."/>
            <person name="Smanski M.J."/>
            <person name="Chevrette M.G."/>
            <person name="De Carvalho L.P.S."/>
            <person name="Shen B."/>
        </authorList>
    </citation>
    <scope>NUCLEOTIDE SEQUENCE [LARGE SCALE GENOMIC DNA]</scope>
    <source>
        <strain evidence="1 2">NPDC050545</strain>
    </source>
</reference>
<dbReference type="EMBL" id="JBITGY010000003">
    <property type="protein sequence ID" value="MFI6498035.1"/>
    <property type="molecule type" value="Genomic_DNA"/>
</dbReference>
<dbReference type="Proteomes" id="UP001612741">
    <property type="component" value="Unassembled WGS sequence"/>
</dbReference>
<proteinExistence type="predicted"/>
<dbReference type="NCBIfam" id="NF005556">
    <property type="entry name" value="PRK07226.1"/>
    <property type="match status" value="1"/>
</dbReference>
<gene>
    <name evidence="1" type="ORF">ACIBG2_11645</name>
</gene>
<dbReference type="InterPro" id="IPR002915">
    <property type="entry name" value="DeoC/FbaB/LacD_aldolase"/>
</dbReference>
<organism evidence="1 2">
    <name type="scientific">Nonomuraea typhae</name>
    <dbReference type="NCBI Taxonomy" id="2603600"/>
    <lineage>
        <taxon>Bacteria</taxon>
        <taxon>Bacillati</taxon>
        <taxon>Actinomycetota</taxon>
        <taxon>Actinomycetes</taxon>
        <taxon>Streptosporangiales</taxon>
        <taxon>Streptosporangiaceae</taxon>
        <taxon>Nonomuraea</taxon>
    </lineage>
</organism>
<dbReference type="InterPro" id="IPR013785">
    <property type="entry name" value="Aldolase_TIM"/>
</dbReference>
<evidence type="ECO:0000313" key="2">
    <source>
        <dbReference type="Proteomes" id="UP001612741"/>
    </source>
</evidence>
<dbReference type="InterPro" id="IPR050456">
    <property type="entry name" value="DeoC/FbaB_aldolase"/>
</dbReference>
<dbReference type="PANTHER" id="PTHR47916:SF1">
    <property type="entry name" value="3-HYDROXY-5-PHOSPHONOOXYPENTANE-2,4-DIONE THIOLASE"/>
    <property type="match status" value="1"/>
</dbReference>
<dbReference type="Pfam" id="PF01791">
    <property type="entry name" value="DeoC"/>
    <property type="match status" value="1"/>
</dbReference>
<dbReference type="PANTHER" id="PTHR47916">
    <property type="entry name" value="FRUCTOSE-BISPHOSPHATE ALDOLASE CLASS 1"/>
    <property type="match status" value="1"/>
</dbReference>
<dbReference type="Gene3D" id="3.20.20.70">
    <property type="entry name" value="Aldolase class I"/>
    <property type="match status" value="1"/>
</dbReference>
<accession>A0ABW7YQZ9</accession>
<dbReference type="SMART" id="SM01133">
    <property type="entry name" value="DeoC"/>
    <property type="match status" value="1"/>
</dbReference>
<name>A0ABW7YQZ9_9ACTN</name>
<dbReference type="RefSeq" id="WP_397081295.1">
    <property type="nucleotide sequence ID" value="NZ_JBITGY010000003.1"/>
</dbReference>
<dbReference type="PIRSF" id="PIRSF038992">
    <property type="entry name" value="Aldolase_Ia"/>
    <property type="match status" value="1"/>
</dbReference>
<protein>
    <submittedName>
        <fullName evidence="1">2-amino-3,7-dideoxy-D-threo-hept-6-ulosonate synthase</fullName>
    </submittedName>
</protein>
<comment type="caution">
    <text evidence="1">The sequence shown here is derived from an EMBL/GenBank/DDBJ whole genome shotgun (WGS) entry which is preliminary data.</text>
</comment>
<dbReference type="InterPro" id="IPR041720">
    <property type="entry name" value="FbaB-like"/>
</dbReference>
<keyword evidence="2" id="KW-1185">Reference proteome</keyword>
<sequence length="276" mass="29262">MSATWSFARKLRLRRLYRHAHERLFVVPLDHSVTDGPIGGRVDRLVGELAGNGVDAVVLHKGTARHVNPDWFARLSLIVHLSASTRHAADADAKYLVASVEEALRLGADGVSVHVNLGSAEERRQISDLASVADACDRWNLPLLAMMYPRGPRVTDPRRSELVAHAVTLAADLGADLVKTLSPASAPDLRDITRDCPIPLIVAGGPPRDDLAAVVAYVEESVRAGAAGTGMGRNIFQAADPGAVARAVAAVVHGTFAPVTEPSPSFPSVHEQGVNA</sequence>
<dbReference type="SUPFAM" id="SSF51569">
    <property type="entry name" value="Aldolase"/>
    <property type="match status" value="1"/>
</dbReference>
<dbReference type="CDD" id="cd00958">
    <property type="entry name" value="DhnA"/>
    <property type="match status" value="1"/>
</dbReference>
<evidence type="ECO:0000313" key="1">
    <source>
        <dbReference type="EMBL" id="MFI6498035.1"/>
    </source>
</evidence>